<accession>A0ABN3RWB7</accession>
<comment type="caution">
    <text evidence="3">The sequence shown here is derived from an EMBL/GenBank/DDBJ whole genome shotgun (WGS) entry which is preliminary data.</text>
</comment>
<sequence length="110" mass="12273">MPSPDRRRRYPSDTTIAEWALLEPLLPVPACQTKTGAHPEKWPRRQIVDAIRYITDNGAKWRALPSDYLLVTWNQAPWEAPRVLRRRHVLSRSGGQRGGAGGQVAGPGPA</sequence>
<gene>
    <name evidence="3" type="ORF">GCM10010307_81460</name>
</gene>
<organism evidence="3 4">
    <name type="scientific">Streptomyces vastus</name>
    <dbReference type="NCBI Taxonomy" id="285451"/>
    <lineage>
        <taxon>Bacteria</taxon>
        <taxon>Bacillati</taxon>
        <taxon>Actinomycetota</taxon>
        <taxon>Actinomycetes</taxon>
        <taxon>Kitasatosporales</taxon>
        <taxon>Streptomycetaceae</taxon>
        <taxon>Streptomyces</taxon>
    </lineage>
</organism>
<dbReference type="Proteomes" id="UP001500151">
    <property type="component" value="Unassembled WGS sequence"/>
</dbReference>
<feature type="region of interest" description="Disordered" evidence="1">
    <location>
        <begin position="89"/>
        <end position="110"/>
    </location>
</feature>
<evidence type="ECO:0000313" key="3">
    <source>
        <dbReference type="EMBL" id="GAA2662423.1"/>
    </source>
</evidence>
<dbReference type="PANTHER" id="PTHR30007:SF0">
    <property type="entry name" value="TRANSPOSASE"/>
    <property type="match status" value="1"/>
</dbReference>
<proteinExistence type="predicted"/>
<dbReference type="RefSeq" id="WP_344396519.1">
    <property type="nucleotide sequence ID" value="NZ_BAAASJ010000122.1"/>
</dbReference>
<evidence type="ECO:0000259" key="2">
    <source>
        <dbReference type="Pfam" id="PF13340"/>
    </source>
</evidence>
<keyword evidence="4" id="KW-1185">Reference proteome</keyword>
<reference evidence="3 4" key="1">
    <citation type="journal article" date="2019" name="Int. J. Syst. Evol. Microbiol.">
        <title>The Global Catalogue of Microorganisms (GCM) 10K type strain sequencing project: providing services to taxonomists for standard genome sequencing and annotation.</title>
        <authorList>
            <consortium name="The Broad Institute Genomics Platform"/>
            <consortium name="The Broad Institute Genome Sequencing Center for Infectious Disease"/>
            <person name="Wu L."/>
            <person name="Ma J."/>
        </authorList>
    </citation>
    <scope>NUCLEOTIDE SEQUENCE [LARGE SCALE GENOMIC DNA]</scope>
    <source>
        <strain evidence="3 4">JCM 4524</strain>
    </source>
</reference>
<dbReference type="Pfam" id="PF13340">
    <property type="entry name" value="DUF4096"/>
    <property type="match status" value="1"/>
</dbReference>
<name>A0ABN3RWB7_9ACTN</name>
<dbReference type="EMBL" id="BAAASJ010000122">
    <property type="protein sequence ID" value="GAA2662423.1"/>
    <property type="molecule type" value="Genomic_DNA"/>
</dbReference>
<evidence type="ECO:0000313" key="4">
    <source>
        <dbReference type="Proteomes" id="UP001500151"/>
    </source>
</evidence>
<feature type="compositionally biased region" description="Gly residues" evidence="1">
    <location>
        <begin position="95"/>
        <end position="110"/>
    </location>
</feature>
<protein>
    <recommendedName>
        <fullName evidence="2">Insertion element IS402-like domain-containing protein</fullName>
    </recommendedName>
</protein>
<feature type="domain" description="Insertion element IS402-like" evidence="2">
    <location>
        <begin position="17"/>
        <end position="74"/>
    </location>
</feature>
<evidence type="ECO:0000256" key="1">
    <source>
        <dbReference type="SAM" id="MobiDB-lite"/>
    </source>
</evidence>
<dbReference type="PANTHER" id="PTHR30007">
    <property type="entry name" value="PHP DOMAIN PROTEIN"/>
    <property type="match status" value="1"/>
</dbReference>
<dbReference type="InterPro" id="IPR025161">
    <property type="entry name" value="IS402-like_dom"/>
</dbReference>